<dbReference type="InterPro" id="IPR000845">
    <property type="entry name" value="Nucleoside_phosphorylase_d"/>
</dbReference>
<dbReference type="EMBL" id="JBHUMR010000013">
    <property type="protein sequence ID" value="MFD2617700.1"/>
    <property type="molecule type" value="Genomic_DNA"/>
</dbReference>
<keyword evidence="5 8" id="KW-0328">Glycosyltransferase</keyword>
<evidence type="ECO:0000259" key="9">
    <source>
        <dbReference type="Pfam" id="PF01048"/>
    </source>
</evidence>
<comment type="pathway">
    <text evidence="2 8">Purine metabolism; purine nucleoside salvage.</text>
</comment>
<accession>A0ABW5PS10</accession>
<dbReference type="EC" id="2.4.2.1" evidence="8"/>
<evidence type="ECO:0000256" key="8">
    <source>
        <dbReference type="PIRNR" id="PIRNR000477"/>
    </source>
</evidence>
<keyword evidence="6 8" id="KW-0808">Transferase</keyword>
<dbReference type="InterPro" id="IPR018099">
    <property type="entry name" value="Purine_phosphorylase-2_CS"/>
</dbReference>
<evidence type="ECO:0000313" key="11">
    <source>
        <dbReference type="Proteomes" id="UP001597458"/>
    </source>
</evidence>
<evidence type="ECO:0000256" key="4">
    <source>
        <dbReference type="ARBA" id="ARBA00011233"/>
    </source>
</evidence>
<evidence type="ECO:0000256" key="1">
    <source>
        <dbReference type="ARBA" id="ARBA00002678"/>
    </source>
</evidence>
<dbReference type="PROSITE" id="PS01240">
    <property type="entry name" value="PNP_MTAP_2"/>
    <property type="match status" value="1"/>
</dbReference>
<dbReference type="Pfam" id="PF01048">
    <property type="entry name" value="PNP_UDP_1"/>
    <property type="match status" value="1"/>
</dbReference>
<dbReference type="PANTHER" id="PTHR11904:SF9">
    <property type="entry name" value="PURINE NUCLEOSIDE PHOSPHORYLASE-RELATED"/>
    <property type="match status" value="1"/>
</dbReference>
<dbReference type="Proteomes" id="UP001597458">
    <property type="component" value="Unassembled WGS sequence"/>
</dbReference>
<evidence type="ECO:0000256" key="2">
    <source>
        <dbReference type="ARBA" id="ARBA00005058"/>
    </source>
</evidence>
<evidence type="ECO:0000256" key="3">
    <source>
        <dbReference type="ARBA" id="ARBA00006751"/>
    </source>
</evidence>
<evidence type="ECO:0000313" key="10">
    <source>
        <dbReference type="EMBL" id="MFD2617700.1"/>
    </source>
</evidence>
<sequence length="271" mass="29131">MISTINEAASILQEKMTVNPKIGLILGSGLGILADELTESVHIPYESLPGFPTSTVKGHKGQFVIGKLEGIPVIAMQGRYHYYEGYDLKQVTLPVRVMKEIGINTLIVTNAAGGVNLSFKPGDLMVITDHINMLGNNPLFGPNDDTLGDRFPDMSKPYHPALIEAAKEAANDMGLSIQEGVYFATPGPNYETPAEVRMIRTLGGDAVGMSTVPEVIVAKHAKLNVLGISCITNAGSGILDQPLSHQEVIEITEQIKDQFVQLIKGIVKKIG</sequence>
<keyword evidence="11" id="KW-1185">Reference proteome</keyword>
<protein>
    <recommendedName>
        <fullName evidence="8">Purine nucleoside phosphorylase</fullName>
        <ecNumber evidence="8">2.4.2.1</ecNumber>
    </recommendedName>
    <alternativeName>
        <fullName evidence="8">Inosine-guanosine phosphorylase</fullName>
    </alternativeName>
</protein>
<evidence type="ECO:0000256" key="6">
    <source>
        <dbReference type="ARBA" id="ARBA00022679"/>
    </source>
</evidence>
<dbReference type="SUPFAM" id="SSF53167">
    <property type="entry name" value="Purine and uridine phosphorylases"/>
    <property type="match status" value="1"/>
</dbReference>
<dbReference type="InterPro" id="IPR035994">
    <property type="entry name" value="Nucleoside_phosphorylase_sf"/>
</dbReference>
<organism evidence="10 11">
    <name type="scientific">Terrilactibacillus laevilacticus</name>
    <dbReference type="NCBI Taxonomy" id="1380157"/>
    <lineage>
        <taxon>Bacteria</taxon>
        <taxon>Bacillati</taxon>
        <taxon>Bacillota</taxon>
        <taxon>Bacilli</taxon>
        <taxon>Bacillales</taxon>
        <taxon>Bacillaceae</taxon>
        <taxon>Terrilactibacillus</taxon>
    </lineage>
</organism>
<dbReference type="NCBIfam" id="NF006054">
    <property type="entry name" value="PRK08202.1"/>
    <property type="match status" value="1"/>
</dbReference>
<reference evidence="11" key="1">
    <citation type="journal article" date="2019" name="Int. J. Syst. Evol. Microbiol.">
        <title>The Global Catalogue of Microorganisms (GCM) 10K type strain sequencing project: providing services to taxonomists for standard genome sequencing and annotation.</title>
        <authorList>
            <consortium name="The Broad Institute Genomics Platform"/>
            <consortium name="The Broad Institute Genome Sequencing Center for Infectious Disease"/>
            <person name="Wu L."/>
            <person name="Ma J."/>
        </authorList>
    </citation>
    <scope>NUCLEOTIDE SEQUENCE [LARGE SCALE GENOMIC DNA]</scope>
    <source>
        <strain evidence="11">TISTR 2241</strain>
    </source>
</reference>
<name>A0ABW5PS10_9BACI</name>
<comment type="similarity">
    <text evidence="3 8">Belongs to the PNP/MTAP phosphorylase family.</text>
</comment>
<gene>
    <name evidence="10" type="ORF">ACFSTF_10325</name>
</gene>
<comment type="catalytic activity">
    <reaction evidence="7">
        <text>a purine 2'-deoxy-D-ribonucleoside + phosphate = a purine nucleobase + 2-deoxy-alpha-D-ribose 1-phosphate</text>
        <dbReference type="Rhea" id="RHEA:36431"/>
        <dbReference type="ChEBI" id="CHEBI:26386"/>
        <dbReference type="ChEBI" id="CHEBI:43474"/>
        <dbReference type="ChEBI" id="CHEBI:57259"/>
        <dbReference type="ChEBI" id="CHEBI:142361"/>
        <dbReference type="EC" id="2.4.2.1"/>
    </reaction>
</comment>
<comment type="function">
    <text evidence="1">The purine nucleoside phosphorylases catalyze the phosphorolytic breakdown of the N-glycosidic bond in the beta-(deoxy)ribonucleoside molecules, with the formation of the corresponding free purine bases and pentose-1-phosphate. Cleaves guanosine, inosine, 2'-deoxyguanosine and 2'-deoxyinosine.</text>
</comment>
<dbReference type="InterPro" id="IPR011270">
    <property type="entry name" value="Pur_Nuc_Pase_Ino/Guo-sp"/>
</dbReference>
<dbReference type="Gene3D" id="3.40.50.1580">
    <property type="entry name" value="Nucleoside phosphorylase domain"/>
    <property type="match status" value="1"/>
</dbReference>
<dbReference type="PIRSF" id="PIRSF000477">
    <property type="entry name" value="PurNPase"/>
    <property type="match status" value="1"/>
</dbReference>
<dbReference type="PANTHER" id="PTHR11904">
    <property type="entry name" value="METHYLTHIOADENOSINE/PURINE NUCLEOSIDE PHOSPHORYLASE"/>
    <property type="match status" value="1"/>
</dbReference>
<comment type="subunit">
    <text evidence="4">Homotrimer.</text>
</comment>
<feature type="domain" description="Nucleoside phosphorylase" evidence="9">
    <location>
        <begin position="21"/>
        <end position="267"/>
    </location>
</feature>
<dbReference type="NCBIfam" id="TIGR01697">
    <property type="entry name" value="PNPH-PUNA-XAPA"/>
    <property type="match status" value="1"/>
</dbReference>
<evidence type="ECO:0000256" key="7">
    <source>
        <dbReference type="ARBA" id="ARBA00048556"/>
    </source>
</evidence>
<dbReference type="RefSeq" id="WP_141190608.1">
    <property type="nucleotide sequence ID" value="NZ_JBHUMR010000013.1"/>
</dbReference>
<dbReference type="CDD" id="cd09009">
    <property type="entry name" value="PNP-EcPNPII_like"/>
    <property type="match status" value="1"/>
</dbReference>
<proteinExistence type="inferred from homology"/>
<dbReference type="NCBIfam" id="TIGR01700">
    <property type="entry name" value="PNPH"/>
    <property type="match status" value="1"/>
</dbReference>
<evidence type="ECO:0000256" key="5">
    <source>
        <dbReference type="ARBA" id="ARBA00022676"/>
    </source>
</evidence>
<dbReference type="GO" id="GO:0004731">
    <property type="term" value="F:purine-nucleoside phosphorylase activity"/>
    <property type="evidence" value="ECO:0007669"/>
    <property type="project" value="UniProtKB-EC"/>
</dbReference>
<dbReference type="InterPro" id="IPR011268">
    <property type="entry name" value="Purine_phosphorylase"/>
</dbReference>
<comment type="caution">
    <text evidence="10">The sequence shown here is derived from an EMBL/GenBank/DDBJ whole genome shotgun (WGS) entry which is preliminary data.</text>
</comment>